<evidence type="ECO:0000313" key="3">
    <source>
        <dbReference type="Proteomes" id="UP001075354"/>
    </source>
</evidence>
<dbReference type="SUPFAM" id="SSF55048">
    <property type="entry name" value="Probable ACP-binding domain of malonyl-CoA ACP transacylase"/>
    <property type="match status" value="1"/>
</dbReference>
<protein>
    <recommendedName>
        <fullName evidence="1">Ketosynthase family 3 (KS3) domain-containing protein</fullName>
    </recommendedName>
</protein>
<gene>
    <name evidence="2" type="ORF">ONE63_001999</name>
</gene>
<feature type="domain" description="Ketosynthase family 3 (KS3)" evidence="1">
    <location>
        <begin position="3"/>
        <end position="411"/>
    </location>
</feature>
<dbReference type="GO" id="GO:0004312">
    <property type="term" value="F:fatty acid synthase activity"/>
    <property type="evidence" value="ECO:0007669"/>
    <property type="project" value="TreeGrafter"/>
</dbReference>
<dbReference type="PANTHER" id="PTHR43775">
    <property type="entry name" value="FATTY ACID SYNTHASE"/>
    <property type="match status" value="1"/>
</dbReference>
<dbReference type="Pfam" id="PF02801">
    <property type="entry name" value="Ketoacyl-synt_C"/>
    <property type="match status" value="1"/>
</dbReference>
<dbReference type="Proteomes" id="UP001075354">
    <property type="component" value="Chromosome 11"/>
</dbReference>
<dbReference type="Gene3D" id="3.40.366.10">
    <property type="entry name" value="Malonyl-Coenzyme A Acyl Carrier Protein, domain 2"/>
    <property type="match status" value="1"/>
</dbReference>
<name>A0AAV7XD87_9NEOP</name>
<sequence length="864" mass="94102">MSETEVVISGIGGLFPQSQCVQDFGRDLLENKHLPTPTNRWKYDVNPVCGQTSFEHFDDVFYGINRRLAASTDPVSKLGYLRSFEAIVDAGLHPHHMRGAKVAVYAGTGIDEFEQMTMSSGFATRTEGYLVMGISKTMFPNRISYFFDFRGPSCAMDGSWASMHLQMELASKAIRDGSVDGALIVSANVNRFPNIPYQLKGLGLLSKDNLTRSFDEDASGSVPSDCSVAFFLQRADQAKRCYATVLASGIKFTGRASTVDITLPDPRGIQDFLQNLYTSHAVDPKRIAYLEADGSGHAIRDETELCAIDAALVKGSGREGALLVGSVKSNIGHTDSVSAMAGVCKAVVAMETGVIPASINYRRPNPRIPGLVDGRLRVVDSNTPLQLAADSVVAVNTLGVCNTVGHTVLRPNRRGPRTPQRPDEHLPRLITLSGRTEEGVREVAKKVQSMPFDTTYYRMVQDVFSANIRGYDYRTYVICPSEEVPHVERMEKRVVWFAYSGMGSQWAGMGSGLMGLPVFAETIERMHAVLVPKGLDLKAVITETGPEAFNNILKSFVGITACQIALTNVLKAVGVVPDFIVGHSVGELGCAYADGCLTEEQTILAAYARGVASTQAPLIKGMMAAIGLGHKDIRPRLPPSIDVACHNSATSCTLSGPAEDVKTFVKQLSDEGVFARAVNVSDIAYHSRYIQPAAPFLREQLEKVIPNPKRRSNKWVSTSVPEDQLESDLAKYCSAAYQTNNLLSPVLFEEALTYIPQQALVVEVAPHGLLQAILKRALPECKHIALTQRDHDDPLRFLLSAIGKTAVASCEPDVAKLYPDVEWPAPRGTGSLASLVTWQFDESSKIDTFQHVIEKVKSTHNSCL</sequence>
<dbReference type="AlphaFoldDB" id="A0AAV7XD87"/>
<dbReference type="Gene3D" id="3.30.70.3290">
    <property type="match status" value="1"/>
</dbReference>
<dbReference type="InterPro" id="IPR016035">
    <property type="entry name" value="Acyl_Trfase/lysoPLipase"/>
</dbReference>
<dbReference type="InterPro" id="IPR016039">
    <property type="entry name" value="Thiolase-like"/>
</dbReference>
<dbReference type="InterPro" id="IPR001227">
    <property type="entry name" value="Ac_transferase_dom_sf"/>
</dbReference>
<dbReference type="InterPro" id="IPR014031">
    <property type="entry name" value="Ketoacyl_synth_C"/>
</dbReference>
<dbReference type="Pfam" id="PF16197">
    <property type="entry name" value="KAsynt_C_assoc"/>
    <property type="match status" value="1"/>
</dbReference>
<dbReference type="SMART" id="SM00827">
    <property type="entry name" value="PKS_AT"/>
    <property type="match status" value="1"/>
</dbReference>
<evidence type="ECO:0000313" key="2">
    <source>
        <dbReference type="EMBL" id="KAJ1522851.1"/>
    </source>
</evidence>
<dbReference type="Gene3D" id="3.40.47.10">
    <property type="match status" value="1"/>
</dbReference>
<dbReference type="EMBL" id="JAPTSV010000011">
    <property type="protein sequence ID" value="KAJ1522851.1"/>
    <property type="molecule type" value="Genomic_DNA"/>
</dbReference>
<dbReference type="SMART" id="SM00825">
    <property type="entry name" value="PKS_KS"/>
    <property type="match status" value="1"/>
</dbReference>
<dbReference type="InterPro" id="IPR050091">
    <property type="entry name" value="PKS_NRPS_Biosynth_Enz"/>
</dbReference>
<proteinExistence type="predicted"/>
<dbReference type="InterPro" id="IPR014030">
    <property type="entry name" value="Ketoacyl_synth_N"/>
</dbReference>
<dbReference type="InterPro" id="IPR016036">
    <property type="entry name" value="Malonyl_transacylase_ACP-bd"/>
</dbReference>
<dbReference type="InterPro" id="IPR032821">
    <property type="entry name" value="PKS_assoc"/>
</dbReference>
<dbReference type="CDD" id="cd00833">
    <property type="entry name" value="PKS"/>
    <property type="match status" value="1"/>
</dbReference>
<reference evidence="2" key="1">
    <citation type="submission" date="2022-12" db="EMBL/GenBank/DDBJ databases">
        <title>Chromosome-level genome assembly of the bean flower thrips Megalurothrips usitatus.</title>
        <authorList>
            <person name="Ma L."/>
            <person name="Liu Q."/>
            <person name="Li H."/>
            <person name="Cai W."/>
        </authorList>
    </citation>
    <scope>NUCLEOTIDE SEQUENCE</scope>
    <source>
        <strain evidence="2">Cailab_2022a</strain>
    </source>
</reference>
<organism evidence="2 3">
    <name type="scientific">Megalurothrips usitatus</name>
    <name type="common">bean blossom thrips</name>
    <dbReference type="NCBI Taxonomy" id="439358"/>
    <lineage>
        <taxon>Eukaryota</taxon>
        <taxon>Metazoa</taxon>
        <taxon>Ecdysozoa</taxon>
        <taxon>Arthropoda</taxon>
        <taxon>Hexapoda</taxon>
        <taxon>Insecta</taxon>
        <taxon>Pterygota</taxon>
        <taxon>Neoptera</taxon>
        <taxon>Paraneoptera</taxon>
        <taxon>Thysanoptera</taxon>
        <taxon>Terebrantia</taxon>
        <taxon>Thripoidea</taxon>
        <taxon>Thripidae</taxon>
        <taxon>Megalurothrips</taxon>
    </lineage>
</organism>
<dbReference type="PROSITE" id="PS52004">
    <property type="entry name" value="KS3_2"/>
    <property type="match status" value="1"/>
</dbReference>
<dbReference type="Pfam" id="PF00698">
    <property type="entry name" value="Acyl_transf_1"/>
    <property type="match status" value="1"/>
</dbReference>
<dbReference type="SUPFAM" id="SSF52151">
    <property type="entry name" value="FabD/lysophospholipase-like"/>
    <property type="match status" value="1"/>
</dbReference>
<dbReference type="InterPro" id="IPR020841">
    <property type="entry name" value="PKS_Beta-ketoAc_synthase_dom"/>
</dbReference>
<accession>A0AAV7XD87</accession>
<dbReference type="Pfam" id="PF00109">
    <property type="entry name" value="ketoacyl-synt"/>
    <property type="match status" value="1"/>
</dbReference>
<dbReference type="SUPFAM" id="SSF53901">
    <property type="entry name" value="Thiolase-like"/>
    <property type="match status" value="2"/>
</dbReference>
<dbReference type="InterPro" id="IPR014043">
    <property type="entry name" value="Acyl_transferase_dom"/>
</dbReference>
<dbReference type="GO" id="GO:0006633">
    <property type="term" value="P:fatty acid biosynthetic process"/>
    <property type="evidence" value="ECO:0007669"/>
    <property type="project" value="TreeGrafter"/>
</dbReference>
<keyword evidence="3" id="KW-1185">Reference proteome</keyword>
<evidence type="ECO:0000259" key="1">
    <source>
        <dbReference type="PROSITE" id="PS52004"/>
    </source>
</evidence>
<comment type="caution">
    <text evidence="2">The sequence shown here is derived from an EMBL/GenBank/DDBJ whole genome shotgun (WGS) entry which is preliminary data.</text>
</comment>
<dbReference type="PANTHER" id="PTHR43775:SF23">
    <property type="entry name" value="FATTY ACID SYNTHASE 3"/>
    <property type="match status" value="1"/>
</dbReference>